<feature type="chain" id="PRO_5013646726" description="Isoaspartyl peptidase" evidence="8">
    <location>
        <begin position="29"/>
        <end position="357"/>
    </location>
</feature>
<dbReference type="GO" id="GO:0016811">
    <property type="term" value="F:hydrolase activity, acting on carbon-nitrogen (but not peptide) bonds, in linear amides"/>
    <property type="evidence" value="ECO:0007669"/>
    <property type="project" value="UniProtKB-ARBA"/>
</dbReference>
<sequence>MTCRVIKSLLAGACAALPMMMTSFSVEAHEVEKKNYVLVIHGGAGTILKKNMTDEREAAIRAKLEEALRTGQAILDRGGEAVDAVAATINVMEDSPLFNAGKGAVFTHEGRNEMDASIMDGRDLNAGAVAGVTHVRNPINLAREVMTHSKHVMLAGAGAEEFAKAQDIKLVDASYFYTENRWKQLERARKKDKTMLDHDGDQKSDKIAELGYDPEDPDQKFGTVGAAALDMHGNLAAGTSTGGMTNKRWNRIGDSPVIGAGTYADNNSCALSATGHGEYFIRAAVAHSVCAMMEYKGVSLQEAADAIVMNKLVKMGGDGGIIAVDKDGNISMTFNTEGMYRGYIKGHDAPVIGIYKD</sequence>
<evidence type="ECO:0000256" key="7">
    <source>
        <dbReference type="PIRSR" id="PIRSR600246-3"/>
    </source>
</evidence>
<organism evidence="9 10">
    <name type="scientific">Paremcibacter congregatus</name>
    <dbReference type="NCBI Taxonomy" id="2043170"/>
    <lineage>
        <taxon>Bacteria</taxon>
        <taxon>Pseudomonadati</taxon>
        <taxon>Pseudomonadota</taxon>
        <taxon>Alphaproteobacteria</taxon>
        <taxon>Emcibacterales</taxon>
        <taxon>Emcibacteraceae</taxon>
        <taxon>Paremcibacter</taxon>
    </lineage>
</organism>
<feature type="active site" description="Nucleophile" evidence="5">
    <location>
        <position position="223"/>
    </location>
</feature>
<evidence type="ECO:0000256" key="6">
    <source>
        <dbReference type="PIRSR" id="PIRSR600246-2"/>
    </source>
</evidence>
<feature type="site" description="Cleavage; by autolysis" evidence="7">
    <location>
        <begin position="222"/>
        <end position="223"/>
    </location>
</feature>
<dbReference type="SUPFAM" id="SSF56235">
    <property type="entry name" value="N-terminal nucleophile aminohydrolases (Ntn hydrolases)"/>
    <property type="match status" value="1"/>
</dbReference>
<evidence type="ECO:0000256" key="8">
    <source>
        <dbReference type="SAM" id="SignalP"/>
    </source>
</evidence>
<keyword evidence="1" id="KW-0645">Protease</keyword>
<keyword evidence="10" id="KW-1185">Reference proteome</keyword>
<evidence type="ECO:0000313" key="9">
    <source>
        <dbReference type="EMBL" id="PHZ85765.1"/>
    </source>
</evidence>
<dbReference type="Gene3D" id="3.60.20.30">
    <property type="entry name" value="(Glycosyl)asparaginase"/>
    <property type="match status" value="1"/>
</dbReference>
<dbReference type="FunCoup" id="A0A2G4YTW2">
    <property type="interactions" value="292"/>
</dbReference>
<accession>A0A2G4YTW2</accession>
<keyword evidence="2" id="KW-0378">Hydrolase</keyword>
<dbReference type="FunFam" id="3.60.20.30:FF:000001">
    <property type="entry name" value="Isoaspartyl peptidase/L-asparaginase"/>
    <property type="match status" value="1"/>
</dbReference>
<dbReference type="PANTHER" id="PTHR10188:SF6">
    <property type="entry name" value="N(4)-(BETA-N-ACETYLGLUCOSAMINYL)-L-ASPARAGINASE"/>
    <property type="match status" value="1"/>
</dbReference>
<dbReference type="Proteomes" id="UP000229730">
    <property type="component" value="Unassembled WGS sequence"/>
</dbReference>
<dbReference type="CDD" id="cd04701">
    <property type="entry name" value="Asparaginase_2"/>
    <property type="match status" value="1"/>
</dbReference>
<dbReference type="AlphaFoldDB" id="A0A2G4YTW2"/>
<evidence type="ECO:0000256" key="2">
    <source>
        <dbReference type="ARBA" id="ARBA00022801"/>
    </source>
</evidence>
<feature type="signal peptide" evidence="8">
    <location>
        <begin position="1"/>
        <end position="28"/>
    </location>
</feature>
<dbReference type="GO" id="GO:0006508">
    <property type="term" value="P:proteolysis"/>
    <property type="evidence" value="ECO:0007669"/>
    <property type="project" value="UniProtKB-KW"/>
</dbReference>
<dbReference type="InterPro" id="IPR000246">
    <property type="entry name" value="Peptidase_T2"/>
</dbReference>
<evidence type="ECO:0000256" key="4">
    <source>
        <dbReference type="ARBA" id="ARBA00069124"/>
    </source>
</evidence>
<dbReference type="OrthoDB" id="9780217at2"/>
<evidence type="ECO:0000256" key="3">
    <source>
        <dbReference type="ARBA" id="ARBA00022813"/>
    </source>
</evidence>
<dbReference type="InParanoid" id="A0A2G4YTW2"/>
<keyword evidence="3" id="KW-0068">Autocatalytic cleavage</keyword>
<evidence type="ECO:0000256" key="1">
    <source>
        <dbReference type="ARBA" id="ARBA00022670"/>
    </source>
</evidence>
<gene>
    <name evidence="9" type="ORF">CRD36_03530</name>
</gene>
<evidence type="ECO:0000313" key="10">
    <source>
        <dbReference type="Proteomes" id="UP000229730"/>
    </source>
</evidence>
<dbReference type="Pfam" id="PF01112">
    <property type="entry name" value="Asparaginase_2"/>
    <property type="match status" value="1"/>
</dbReference>
<proteinExistence type="predicted"/>
<dbReference type="PANTHER" id="PTHR10188">
    <property type="entry name" value="L-ASPARAGINASE"/>
    <property type="match status" value="1"/>
</dbReference>
<protein>
    <recommendedName>
        <fullName evidence="4">Isoaspartyl peptidase</fullName>
    </recommendedName>
</protein>
<feature type="binding site" evidence="6">
    <location>
        <begin position="251"/>
        <end position="254"/>
    </location>
    <ligand>
        <name>substrate</name>
    </ligand>
</feature>
<name>A0A2G4YTW2_9PROT</name>
<keyword evidence="8" id="KW-0732">Signal</keyword>
<dbReference type="GO" id="GO:0008233">
    <property type="term" value="F:peptidase activity"/>
    <property type="evidence" value="ECO:0007669"/>
    <property type="project" value="UniProtKB-KW"/>
</dbReference>
<reference evidence="9 10" key="1">
    <citation type="submission" date="2017-10" db="EMBL/GenBank/DDBJ databases">
        <title>Frigbacter circumglobatus gen. nov. sp. nov., isolated from sediment cultured in situ.</title>
        <authorList>
            <person name="Zhao Z."/>
        </authorList>
    </citation>
    <scope>NUCLEOTIDE SEQUENCE [LARGE SCALE GENOMIC DNA]</scope>
    <source>
        <strain evidence="9 10">ZYL</strain>
    </source>
</reference>
<dbReference type="InterPro" id="IPR029055">
    <property type="entry name" value="Ntn_hydrolases_N"/>
</dbReference>
<evidence type="ECO:0000256" key="5">
    <source>
        <dbReference type="PIRSR" id="PIRSR600246-1"/>
    </source>
</evidence>
<feature type="binding site" evidence="6">
    <location>
        <begin position="274"/>
        <end position="277"/>
    </location>
    <ligand>
        <name>substrate</name>
    </ligand>
</feature>
<dbReference type="EMBL" id="PDEM01000009">
    <property type="protein sequence ID" value="PHZ85765.1"/>
    <property type="molecule type" value="Genomic_DNA"/>
</dbReference>
<comment type="caution">
    <text evidence="9">The sequence shown here is derived from an EMBL/GenBank/DDBJ whole genome shotgun (WGS) entry which is preliminary data.</text>
</comment>